<evidence type="ECO:0000256" key="1">
    <source>
        <dbReference type="ARBA" id="ARBA00006484"/>
    </source>
</evidence>
<dbReference type="EMBL" id="JAGSOV010000034">
    <property type="protein sequence ID" value="MCO1656246.1"/>
    <property type="molecule type" value="Genomic_DNA"/>
</dbReference>
<accession>A0ABT0ZZU4</accession>
<dbReference type="PANTHER" id="PTHR24321:SF8">
    <property type="entry name" value="ESTRADIOL 17-BETA-DEHYDROGENASE 8-RELATED"/>
    <property type="match status" value="1"/>
</dbReference>
<proteinExistence type="inferred from homology"/>
<protein>
    <submittedName>
        <fullName evidence="3">SDR family oxidoreductase</fullName>
    </submittedName>
</protein>
<dbReference type="InterPro" id="IPR002347">
    <property type="entry name" value="SDR_fam"/>
</dbReference>
<dbReference type="PRINTS" id="PR00081">
    <property type="entry name" value="GDHRDH"/>
</dbReference>
<dbReference type="SUPFAM" id="SSF51735">
    <property type="entry name" value="NAD(P)-binding Rossmann-fold domains"/>
    <property type="match status" value="1"/>
</dbReference>
<name>A0ABT0ZZU4_9PSEU</name>
<dbReference type="Gene3D" id="3.40.50.720">
    <property type="entry name" value="NAD(P)-binding Rossmann-like Domain"/>
    <property type="match status" value="1"/>
</dbReference>
<dbReference type="PRINTS" id="PR00080">
    <property type="entry name" value="SDRFAMILY"/>
</dbReference>
<keyword evidence="2" id="KW-0560">Oxidoreductase</keyword>
<evidence type="ECO:0000313" key="4">
    <source>
        <dbReference type="Proteomes" id="UP001165283"/>
    </source>
</evidence>
<dbReference type="CDD" id="cd05233">
    <property type="entry name" value="SDR_c"/>
    <property type="match status" value="1"/>
</dbReference>
<dbReference type="RefSeq" id="WP_252438795.1">
    <property type="nucleotide sequence ID" value="NZ_JAGSOV010000034.1"/>
</dbReference>
<gene>
    <name evidence="3" type="ORF">KDL28_14390</name>
</gene>
<dbReference type="Pfam" id="PF13561">
    <property type="entry name" value="adh_short_C2"/>
    <property type="match status" value="1"/>
</dbReference>
<dbReference type="Proteomes" id="UP001165283">
    <property type="component" value="Unassembled WGS sequence"/>
</dbReference>
<comment type="caution">
    <text evidence="3">The sequence shown here is derived from an EMBL/GenBank/DDBJ whole genome shotgun (WGS) entry which is preliminary data.</text>
</comment>
<comment type="similarity">
    <text evidence="1">Belongs to the short-chain dehydrogenases/reductases (SDR) family.</text>
</comment>
<evidence type="ECO:0000313" key="3">
    <source>
        <dbReference type="EMBL" id="MCO1656246.1"/>
    </source>
</evidence>
<dbReference type="PANTHER" id="PTHR24321">
    <property type="entry name" value="DEHYDROGENASES, SHORT CHAIN"/>
    <property type="match status" value="1"/>
</dbReference>
<sequence>MRLDGRVAVITGGGSGIGAATARAFAREGARVVIADIDETAGEAVAAEIAAELTATGATIDFLHADASDPTEIERVIGFATSTHGRLDVLHNNHVSFESGRVGDLTLEGFRRSLEVGLVSYWYAIKQALVPMVAAGRGSIVNTASVSGLAGDFGLGAYNVLKAGVVNLTRVTGIEYARKGVRCNAVCPGPIGTPPIERLHEAAPRIWSDIRDAIPMGRYGRAEEIANVVLFLASDESSFVTGSHIVADGGLWAHSGMPPIGGLGPDF</sequence>
<evidence type="ECO:0000256" key="2">
    <source>
        <dbReference type="ARBA" id="ARBA00023002"/>
    </source>
</evidence>
<organism evidence="3 4">
    <name type="scientific">Pseudonocardia humida</name>
    <dbReference type="NCBI Taxonomy" id="2800819"/>
    <lineage>
        <taxon>Bacteria</taxon>
        <taxon>Bacillati</taxon>
        <taxon>Actinomycetota</taxon>
        <taxon>Actinomycetes</taxon>
        <taxon>Pseudonocardiales</taxon>
        <taxon>Pseudonocardiaceae</taxon>
        <taxon>Pseudonocardia</taxon>
    </lineage>
</organism>
<dbReference type="InterPro" id="IPR036291">
    <property type="entry name" value="NAD(P)-bd_dom_sf"/>
</dbReference>
<reference evidence="3" key="1">
    <citation type="submission" date="2021-04" db="EMBL/GenBank/DDBJ databases">
        <title>Pseudonocardia sp. nov., isolated from sandy soil of mangrove forest.</title>
        <authorList>
            <person name="Zan Z."/>
            <person name="Huang R."/>
            <person name="Liu W."/>
        </authorList>
    </citation>
    <scope>NUCLEOTIDE SEQUENCE</scope>
    <source>
        <strain evidence="3">S2-4</strain>
    </source>
</reference>
<keyword evidence="4" id="KW-1185">Reference proteome</keyword>